<dbReference type="EMBL" id="BONY01000099">
    <property type="protein sequence ID" value="GIH10577.1"/>
    <property type="molecule type" value="Genomic_DNA"/>
</dbReference>
<feature type="chain" id="PRO_5035147547" description="Peptidase inhibitor family I36" evidence="1">
    <location>
        <begin position="32"/>
        <end position="124"/>
    </location>
</feature>
<feature type="signal peptide" evidence="1">
    <location>
        <begin position="1"/>
        <end position="31"/>
    </location>
</feature>
<sequence>MSIPGKVARAIGAAGATVVLSLTLAVAPAQAGYGTLMGCPEGYVCLYPSASWNKNHPSMMWYYYGAYNLSNQWGMKRIFNNQTGTAFVRTCLQYNGIQCDNILAPLLYADLNFDPINSVLLSTY</sequence>
<organism evidence="2 3">
    <name type="scientific">Rhizocola hellebori</name>
    <dbReference type="NCBI Taxonomy" id="1392758"/>
    <lineage>
        <taxon>Bacteria</taxon>
        <taxon>Bacillati</taxon>
        <taxon>Actinomycetota</taxon>
        <taxon>Actinomycetes</taxon>
        <taxon>Micromonosporales</taxon>
        <taxon>Micromonosporaceae</taxon>
        <taxon>Rhizocola</taxon>
    </lineage>
</organism>
<evidence type="ECO:0008006" key="4">
    <source>
        <dbReference type="Google" id="ProtNLM"/>
    </source>
</evidence>
<dbReference type="AlphaFoldDB" id="A0A8J3QID2"/>
<proteinExistence type="predicted"/>
<reference evidence="2" key="1">
    <citation type="submission" date="2021-01" db="EMBL/GenBank/DDBJ databases">
        <title>Whole genome shotgun sequence of Rhizocola hellebori NBRC 109834.</title>
        <authorList>
            <person name="Komaki H."/>
            <person name="Tamura T."/>
        </authorList>
    </citation>
    <scope>NUCLEOTIDE SEQUENCE</scope>
    <source>
        <strain evidence="2">NBRC 109834</strain>
    </source>
</reference>
<keyword evidence="3" id="KW-1185">Reference proteome</keyword>
<evidence type="ECO:0000256" key="1">
    <source>
        <dbReference type="SAM" id="SignalP"/>
    </source>
</evidence>
<dbReference type="Proteomes" id="UP000612899">
    <property type="component" value="Unassembled WGS sequence"/>
</dbReference>
<accession>A0A8J3QID2</accession>
<evidence type="ECO:0000313" key="2">
    <source>
        <dbReference type="EMBL" id="GIH10577.1"/>
    </source>
</evidence>
<gene>
    <name evidence="2" type="ORF">Rhe02_86440</name>
</gene>
<evidence type="ECO:0000313" key="3">
    <source>
        <dbReference type="Proteomes" id="UP000612899"/>
    </source>
</evidence>
<protein>
    <recommendedName>
        <fullName evidence="4">Peptidase inhibitor family I36</fullName>
    </recommendedName>
</protein>
<comment type="caution">
    <text evidence="2">The sequence shown here is derived from an EMBL/GenBank/DDBJ whole genome shotgun (WGS) entry which is preliminary data.</text>
</comment>
<keyword evidence="1" id="KW-0732">Signal</keyword>
<name>A0A8J3QID2_9ACTN</name>
<dbReference type="RefSeq" id="WP_203914291.1">
    <property type="nucleotide sequence ID" value="NZ_BONY01000099.1"/>
</dbReference>